<sequence length="66" mass="7307">MSTSGEHPAHDGSDLDALRAEIDELKKVPEEEMVNPTPRGWEGREPTPSPTDSIGSERWEDTTSED</sequence>
<keyword evidence="3" id="KW-1185">Reference proteome</keyword>
<accession>A0ABU5N730</accession>
<feature type="compositionally biased region" description="Basic and acidic residues" evidence="1">
    <location>
        <begin position="7"/>
        <end position="30"/>
    </location>
</feature>
<dbReference type="EMBL" id="JAWJYN010000002">
    <property type="protein sequence ID" value="MDZ8161893.1"/>
    <property type="molecule type" value="Genomic_DNA"/>
</dbReference>
<gene>
    <name evidence="2" type="ORF">R2Q92_08560</name>
</gene>
<dbReference type="Proteomes" id="UP001291912">
    <property type="component" value="Unassembled WGS sequence"/>
</dbReference>
<comment type="caution">
    <text evidence="2">The sequence shown here is derived from an EMBL/GenBank/DDBJ whole genome shotgun (WGS) entry which is preliminary data.</text>
</comment>
<dbReference type="RefSeq" id="WP_194424403.1">
    <property type="nucleotide sequence ID" value="NZ_BAAAPT010000002.1"/>
</dbReference>
<evidence type="ECO:0000313" key="3">
    <source>
        <dbReference type="Proteomes" id="UP001291912"/>
    </source>
</evidence>
<feature type="compositionally biased region" description="Basic and acidic residues" evidence="1">
    <location>
        <begin position="55"/>
        <end position="66"/>
    </location>
</feature>
<name>A0ABU5N730_9MICO</name>
<organism evidence="2 3">
    <name type="scientific">Microbacterium aquimaris</name>
    <dbReference type="NCBI Taxonomy" id="459816"/>
    <lineage>
        <taxon>Bacteria</taxon>
        <taxon>Bacillati</taxon>
        <taxon>Actinomycetota</taxon>
        <taxon>Actinomycetes</taxon>
        <taxon>Micrococcales</taxon>
        <taxon>Microbacteriaceae</taxon>
        <taxon>Microbacterium</taxon>
    </lineage>
</organism>
<evidence type="ECO:0000313" key="2">
    <source>
        <dbReference type="EMBL" id="MDZ8161893.1"/>
    </source>
</evidence>
<reference evidence="2 3" key="1">
    <citation type="submission" date="2023-10" db="EMBL/GenBank/DDBJ databases">
        <title>Microbacterium xanthum sp. nov., isolated from seaweed.</title>
        <authorList>
            <person name="Lee S.D."/>
        </authorList>
    </citation>
    <scope>NUCLEOTIDE SEQUENCE [LARGE SCALE GENOMIC DNA]</scope>
    <source>
        <strain evidence="2 3">KCTC 19124</strain>
    </source>
</reference>
<feature type="region of interest" description="Disordered" evidence="1">
    <location>
        <begin position="1"/>
        <end position="66"/>
    </location>
</feature>
<evidence type="ECO:0000256" key="1">
    <source>
        <dbReference type="SAM" id="MobiDB-lite"/>
    </source>
</evidence>
<protein>
    <submittedName>
        <fullName evidence="2">Uncharacterized protein</fullName>
    </submittedName>
</protein>
<proteinExistence type="predicted"/>